<evidence type="ECO:0000256" key="8">
    <source>
        <dbReference type="ARBA" id="ARBA00023239"/>
    </source>
</evidence>
<evidence type="ECO:0000313" key="11">
    <source>
        <dbReference type="Proteomes" id="UP001165366"/>
    </source>
</evidence>
<dbReference type="HAMAP" id="MF_00106">
    <property type="entry name" value="UxuA"/>
    <property type="match status" value="1"/>
</dbReference>
<evidence type="ECO:0000256" key="4">
    <source>
        <dbReference type="ARBA" id="ARBA00007389"/>
    </source>
</evidence>
<comment type="cofactor">
    <cofactor evidence="9">
        <name>Fe(2+)</name>
        <dbReference type="ChEBI" id="CHEBI:29033"/>
    </cofactor>
    <cofactor evidence="9">
        <name>Mn(2+)</name>
        <dbReference type="ChEBI" id="CHEBI:29035"/>
    </cofactor>
</comment>
<dbReference type="Pfam" id="PF03786">
    <property type="entry name" value="UxuA"/>
    <property type="match status" value="1"/>
</dbReference>
<dbReference type="GO" id="GO:0008927">
    <property type="term" value="F:mannonate dehydratase activity"/>
    <property type="evidence" value="ECO:0007669"/>
    <property type="project" value="UniProtKB-EC"/>
</dbReference>
<dbReference type="EC" id="4.2.1.8" evidence="5 9"/>
<dbReference type="Gene3D" id="3.20.20.150">
    <property type="entry name" value="Divalent-metal-dependent TIM barrel enzymes"/>
    <property type="match status" value="1"/>
</dbReference>
<keyword evidence="7 9" id="KW-0464">Manganese</keyword>
<dbReference type="Proteomes" id="UP001165366">
    <property type="component" value="Unassembled WGS sequence"/>
</dbReference>
<dbReference type="SUPFAM" id="SSF51658">
    <property type="entry name" value="Xylose isomerase-like"/>
    <property type="match status" value="1"/>
</dbReference>
<dbReference type="PIRSF" id="PIRSF016049">
    <property type="entry name" value="Man_dehyd"/>
    <property type="match status" value="1"/>
</dbReference>
<evidence type="ECO:0000256" key="5">
    <source>
        <dbReference type="ARBA" id="ARBA00012927"/>
    </source>
</evidence>
<dbReference type="InterPro" id="IPR036237">
    <property type="entry name" value="Xyl_isomerase-like_sf"/>
</dbReference>
<reference evidence="10" key="1">
    <citation type="submission" date="2022-01" db="EMBL/GenBank/DDBJ databases">
        <authorList>
            <person name="Wang Y."/>
        </authorList>
    </citation>
    <scope>NUCLEOTIDE SEQUENCE</scope>
    <source>
        <strain evidence="10">WB101</strain>
    </source>
</reference>
<dbReference type="NCBIfam" id="TIGR00695">
    <property type="entry name" value="uxuA"/>
    <property type="match status" value="1"/>
</dbReference>
<evidence type="ECO:0000313" key="10">
    <source>
        <dbReference type="EMBL" id="MCG2590304.1"/>
    </source>
</evidence>
<comment type="pathway">
    <text evidence="3 9">Carbohydrate metabolism; pentose and glucuronate interconversion.</text>
</comment>
<comment type="function">
    <text evidence="2 9">Catalyzes the dehydration of D-mannonate.</text>
</comment>
<reference evidence="10" key="2">
    <citation type="submission" date="2024-05" db="EMBL/GenBank/DDBJ databases">
        <title>Rhodohalobacter halophilus gen. nov., sp. nov., a moderately halophilic member of the family Balneolaceae.</title>
        <authorList>
            <person name="Xia J."/>
        </authorList>
    </citation>
    <scope>NUCLEOTIDE SEQUENCE</scope>
    <source>
        <strain evidence="10">WB101</strain>
    </source>
</reference>
<comment type="similarity">
    <text evidence="4 9">Belongs to the mannonate dehydratase family.</text>
</comment>
<evidence type="ECO:0000256" key="6">
    <source>
        <dbReference type="ARBA" id="ARBA00023004"/>
    </source>
</evidence>
<dbReference type="PANTHER" id="PTHR30387">
    <property type="entry name" value="MANNONATE DEHYDRATASE"/>
    <property type="match status" value="1"/>
</dbReference>
<keyword evidence="11" id="KW-1185">Reference proteome</keyword>
<comment type="caution">
    <text evidence="10">The sequence shown here is derived from an EMBL/GenBank/DDBJ whole genome shotgun (WGS) entry which is preliminary data.</text>
</comment>
<keyword evidence="6 9" id="KW-0408">Iron</keyword>
<protein>
    <recommendedName>
        <fullName evidence="5 9">Mannonate dehydratase</fullName>
        <ecNumber evidence="5 9">4.2.1.8</ecNumber>
    </recommendedName>
    <alternativeName>
        <fullName evidence="9">D-mannonate hydro-lyase</fullName>
    </alternativeName>
</protein>
<dbReference type="RefSeq" id="WP_237855677.1">
    <property type="nucleotide sequence ID" value="NZ_JAKLWS010000030.1"/>
</dbReference>
<dbReference type="InterPro" id="IPR004628">
    <property type="entry name" value="Man_deHydtase"/>
</dbReference>
<accession>A0ABS9KHG9</accession>
<keyword evidence="8 9" id="KW-0456">Lyase</keyword>
<dbReference type="PANTHER" id="PTHR30387:SF2">
    <property type="entry name" value="MANNONATE DEHYDRATASE"/>
    <property type="match status" value="1"/>
</dbReference>
<sequence length="397" mass="45260">MNFEQTWRWFGPYDTTSLAEIYQTGATGIVSALHEIPIGTVWPVDKINEHKKRIEDAGFRWSVVESVPIHEDVKRQLGDFQTWIENYKQSIRNLSECGIDTICYNFMPVLDWTRTSLEHPMGDGSTGLRFDEIALAAFDVFILKRKDAEGEYEDQILKEAEKYVEKLSNQENNKLTETILAGLPGSEEGYSYEEFREMLSTYDGITAKDLQSNLIYFLKEIIPVAEEEGVRMAIHPDDPPFPLFGLPRVVSTEEDAKAIIEAVDSPYNGLTFCTGSYGARADNDLPTMVESLGYRVNFVHLRSVKRESGRSFHEANHLEGDGNLVEVMKALIREQYRRKEEGRTDLNIPFRPDHGHQMLDDLKKETFPGYSCIGRMRGLAELRGVEVGLRSELNSEI</sequence>
<gene>
    <name evidence="9 10" type="primary">uxuA</name>
    <name evidence="10" type="ORF">L6773_17135</name>
</gene>
<evidence type="ECO:0000256" key="1">
    <source>
        <dbReference type="ARBA" id="ARBA00001794"/>
    </source>
</evidence>
<evidence type="ECO:0000256" key="2">
    <source>
        <dbReference type="ARBA" id="ARBA00002713"/>
    </source>
</evidence>
<proteinExistence type="inferred from homology"/>
<organism evidence="10 11">
    <name type="scientific">Rhodohalobacter sulfatireducens</name>
    <dbReference type="NCBI Taxonomy" id="2911366"/>
    <lineage>
        <taxon>Bacteria</taxon>
        <taxon>Pseudomonadati</taxon>
        <taxon>Balneolota</taxon>
        <taxon>Balneolia</taxon>
        <taxon>Balneolales</taxon>
        <taxon>Balneolaceae</taxon>
        <taxon>Rhodohalobacter</taxon>
    </lineage>
</organism>
<dbReference type="EMBL" id="JAKLWS010000030">
    <property type="protein sequence ID" value="MCG2590304.1"/>
    <property type="molecule type" value="Genomic_DNA"/>
</dbReference>
<name>A0ABS9KHG9_9BACT</name>
<evidence type="ECO:0000256" key="3">
    <source>
        <dbReference type="ARBA" id="ARBA00004892"/>
    </source>
</evidence>
<comment type="catalytic activity">
    <reaction evidence="1 9">
        <text>D-mannonate = 2-dehydro-3-deoxy-D-gluconate + H2O</text>
        <dbReference type="Rhea" id="RHEA:20097"/>
        <dbReference type="ChEBI" id="CHEBI:15377"/>
        <dbReference type="ChEBI" id="CHEBI:17767"/>
        <dbReference type="ChEBI" id="CHEBI:57990"/>
        <dbReference type="EC" id="4.2.1.8"/>
    </reaction>
</comment>
<evidence type="ECO:0000256" key="7">
    <source>
        <dbReference type="ARBA" id="ARBA00023211"/>
    </source>
</evidence>
<evidence type="ECO:0000256" key="9">
    <source>
        <dbReference type="HAMAP-Rule" id="MF_00106"/>
    </source>
</evidence>
<dbReference type="NCBIfam" id="NF003027">
    <property type="entry name" value="PRK03906.1"/>
    <property type="match status" value="1"/>
</dbReference>